<dbReference type="InterPro" id="IPR019734">
    <property type="entry name" value="TPR_rpt"/>
</dbReference>
<gene>
    <name evidence="2" type="ORF">C8N46_10392</name>
</gene>
<dbReference type="Gene3D" id="1.25.40.10">
    <property type="entry name" value="Tetratricopeptide repeat domain"/>
    <property type="match status" value="2"/>
</dbReference>
<dbReference type="SUPFAM" id="SSF48452">
    <property type="entry name" value="TPR-like"/>
    <property type="match status" value="2"/>
</dbReference>
<dbReference type="PANTHER" id="PTHR12558">
    <property type="entry name" value="CELL DIVISION CYCLE 16,23,27"/>
    <property type="match status" value="1"/>
</dbReference>
<feature type="repeat" description="TPR" evidence="1">
    <location>
        <begin position="228"/>
        <end position="261"/>
    </location>
</feature>
<dbReference type="EMBL" id="QBKT01000003">
    <property type="protein sequence ID" value="PTX61995.1"/>
    <property type="molecule type" value="Genomic_DNA"/>
</dbReference>
<dbReference type="GO" id="GO:0051301">
    <property type="term" value="P:cell division"/>
    <property type="evidence" value="ECO:0007669"/>
    <property type="project" value="TreeGrafter"/>
</dbReference>
<evidence type="ECO:0000313" key="2">
    <source>
        <dbReference type="EMBL" id="PTX61995.1"/>
    </source>
</evidence>
<dbReference type="AlphaFoldDB" id="A0A2T6C107"/>
<dbReference type="Proteomes" id="UP000244090">
    <property type="component" value="Unassembled WGS sequence"/>
</dbReference>
<sequence length="460" mass="54053">MGIFDFLKKKPKDSEKQLETSFSKTTETISNDKFNSMQFQREACALALWKIEESDYKRENAIKELGNIGLDNNQIQIILEQVKPYLNRKLDESFEKNLGIKNNIFESEVYQDEILTKAENWYQQNILNYELVKFNLLKEGLNVNQADNIISKLRKKVTEMVDDFQSKLDSGEISEIKIQPNPEHKKGNVDKDQIDKYIGYGAYQMERGDLENALELFDKAIELDEKATLAYANKGKLFSLKNDNEKALLFTNKALEFEPNHKQILDNKVDIVFELFQENKLTEEEFISYIKDILKHDSENPNGLIYIIQYHLKQNQINEALQSVKKLFINYYTEQITIQLMLNTLGQFPQKEALKQFDIIESESNEDAKYQLKYNKGLYLKGIGKLDEAIELYEDLNKIQEFSWNYYQMAIIKNLQNKTDESLKFLESTFRLESELKEDAKNFPELQNLWVNPKFIELTK</sequence>
<accession>A0A2T6C107</accession>
<dbReference type="SMART" id="SM00028">
    <property type="entry name" value="TPR"/>
    <property type="match status" value="3"/>
</dbReference>
<organism evidence="2 3">
    <name type="scientific">Kordia periserrulae</name>
    <dbReference type="NCBI Taxonomy" id="701523"/>
    <lineage>
        <taxon>Bacteria</taxon>
        <taxon>Pseudomonadati</taxon>
        <taxon>Bacteroidota</taxon>
        <taxon>Flavobacteriia</taxon>
        <taxon>Flavobacteriales</taxon>
        <taxon>Flavobacteriaceae</taxon>
        <taxon>Kordia</taxon>
    </lineage>
</organism>
<keyword evidence="3" id="KW-1185">Reference proteome</keyword>
<dbReference type="InterPro" id="IPR011990">
    <property type="entry name" value="TPR-like_helical_dom_sf"/>
</dbReference>
<dbReference type="NCBIfam" id="NF047558">
    <property type="entry name" value="TPR_END_plus"/>
    <property type="match status" value="1"/>
</dbReference>
<evidence type="ECO:0000256" key="1">
    <source>
        <dbReference type="PROSITE-ProRule" id="PRU00339"/>
    </source>
</evidence>
<keyword evidence="1" id="KW-0802">TPR repeat</keyword>
<feature type="repeat" description="TPR" evidence="1">
    <location>
        <begin position="194"/>
        <end position="227"/>
    </location>
</feature>
<dbReference type="PROSITE" id="PS50005">
    <property type="entry name" value="TPR"/>
    <property type="match status" value="2"/>
</dbReference>
<protein>
    <submittedName>
        <fullName evidence="2">Tetratricopeptide repeat protein</fullName>
    </submittedName>
</protein>
<proteinExistence type="predicted"/>
<dbReference type="RefSeq" id="WP_108114226.1">
    <property type="nucleotide sequence ID" value="NZ_QBKT01000003.1"/>
</dbReference>
<reference evidence="2 3" key="1">
    <citation type="submission" date="2018-04" db="EMBL/GenBank/DDBJ databases">
        <title>Genomic Encyclopedia of Archaeal and Bacterial Type Strains, Phase II (KMG-II): from individual species to whole genera.</title>
        <authorList>
            <person name="Goeker M."/>
        </authorList>
    </citation>
    <scope>NUCLEOTIDE SEQUENCE [LARGE SCALE GENOMIC DNA]</scope>
    <source>
        <strain evidence="2 3">DSM 25731</strain>
    </source>
</reference>
<dbReference type="Pfam" id="PF13181">
    <property type="entry name" value="TPR_8"/>
    <property type="match status" value="3"/>
</dbReference>
<evidence type="ECO:0000313" key="3">
    <source>
        <dbReference type="Proteomes" id="UP000244090"/>
    </source>
</evidence>
<comment type="caution">
    <text evidence="2">The sequence shown here is derived from an EMBL/GenBank/DDBJ whole genome shotgun (WGS) entry which is preliminary data.</text>
</comment>
<dbReference type="OrthoDB" id="755070at2"/>
<dbReference type="PANTHER" id="PTHR12558:SF44">
    <property type="entry name" value="TETRATRICOPEPTIDE REPEAT-CONTAINING PROTEIN"/>
    <property type="match status" value="1"/>
</dbReference>
<name>A0A2T6C107_9FLAO</name>